<evidence type="ECO:0000256" key="4">
    <source>
        <dbReference type="ARBA" id="ARBA00023125"/>
    </source>
</evidence>
<gene>
    <name evidence="7" type="primary">gabR_5</name>
    <name evidence="7" type="ORF">NCTC11544_05761</name>
</gene>
<dbReference type="InterPro" id="IPR036388">
    <property type="entry name" value="WH-like_DNA-bd_sf"/>
</dbReference>
<dbReference type="PANTHER" id="PTHR46577">
    <property type="entry name" value="HTH-TYPE TRANSCRIPTIONAL REGULATORY PROTEIN GABR"/>
    <property type="match status" value="1"/>
</dbReference>
<accession>A0A380B5R7</accession>
<evidence type="ECO:0000256" key="1">
    <source>
        <dbReference type="ARBA" id="ARBA00005384"/>
    </source>
</evidence>
<dbReference type="EMBL" id="UGYN01000002">
    <property type="protein sequence ID" value="SUI93473.1"/>
    <property type="molecule type" value="Genomic_DNA"/>
</dbReference>
<dbReference type="AlphaFoldDB" id="A0A380B5R7"/>
<keyword evidence="4" id="KW-0238">DNA-binding</keyword>
<dbReference type="PANTHER" id="PTHR46577:SF1">
    <property type="entry name" value="HTH-TYPE TRANSCRIPTIONAL REGULATORY PROTEIN GABR"/>
    <property type="match status" value="1"/>
</dbReference>
<evidence type="ECO:0000259" key="6">
    <source>
        <dbReference type="PROSITE" id="PS50949"/>
    </source>
</evidence>
<dbReference type="GO" id="GO:0003700">
    <property type="term" value="F:DNA-binding transcription factor activity"/>
    <property type="evidence" value="ECO:0007669"/>
    <property type="project" value="InterPro"/>
</dbReference>
<keyword evidence="3" id="KW-0805">Transcription regulation</keyword>
<dbReference type="PRINTS" id="PR00035">
    <property type="entry name" value="HTHGNTR"/>
</dbReference>
<dbReference type="InterPro" id="IPR015424">
    <property type="entry name" value="PyrdxlP-dep_Trfase"/>
</dbReference>
<evidence type="ECO:0000313" key="8">
    <source>
        <dbReference type="Proteomes" id="UP000255529"/>
    </source>
</evidence>
<organism evidence="7 8">
    <name type="scientific">Serratia quinivorans</name>
    <dbReference type="NCBI Taxonomy" id="137545"/>
    <lineage>
        <taxon>Bacteria</taxon>
        <taxon>Pseudomonadati</taxon>
        <taxon>Pseudomonadota</taxon>
        <taxon>Gammaproteobacteria</taxon>
        <taxon>Enterobacterales</taxon>
        <taxon>Yersiniaceae</taxon>
        <taxon>Serratia</taxon>
    </lineage>
</organism>
<dbReference type="Pfam" id="PF00392">
    <property type="entry name" value="GntR"/>
    <property type="match status" value="1"/>
</dbReference>
<dbReference type="SUPFAM" id="SSF46785">
    <property type="entry name" value="Winged helix' DNA-binding domain"/>
    <property type="match status" value="1"/>
</dbReference>
<evidence type="ECO:0000256" key="5">
    <source>
        <dbReference type="ARBA" id="ARBA00023163"/>
    </source>
</evidence>
<dbReference type="InterPro" id="IPR000524">
    <property type="entry name" value="Tscrpt_reg_HTH_GntR"/>
</dbReference>
<feature type="domain" description="HTH gntR-type" evidence="6">
    <location>
        <begin position="28"/>
        <end position="96"/>
    </location>
</feature>
<dbReference type="Proteomes" id="UP000255529">
    <property type="component" value="Unassembled WGS sequence"/>
</dbReference>
<dbReference type="PROSITE" id="PS50949">
    <property type="entry name" value="HTH_GNTR"/>
    <property type="match status" value="1"/>
</dbReference>
<dbReference type="GO" id="GO:0030170">
    <property type="term" value="F:pyridoxal phosphate binding"/>
    <property type="evidence" value="ECO:0007669"/>
    <property type="project" value="InterPro"/>
</dbReference>
<evidence type="ECO:0000256" key="2">
    <source>
        <dbReference type="ARBA" id="ARBA00022898"/>
    </source>
</evidence>
<evidence type="ECO:0000313" key="7">
    <source>
        <dbReference type="EMBL" id="SUI93473.1"/>
    </source>
</evidence>
<dbReference type="CDD" id="cd07377">
    <property type="entry name" value="WHTH_GntR"/>
    <property type="match status" value="1"/>
</dbReference>
<keyword evidence="5" id="KW-0804">Transcription</keyword>
<keyword evidence="2" id="KW-0663">Pyridoxal phosphate</keyword>
<dbReference type="SUPFAM" id="SSF53383">
    <property type="entry name" value="PLP-dependent transferases"/>
    <property type="match status" value="1"/>
</dbReference>
<name>A0A380B5R7_9GAMM</name>
<dbReference type="Gene3D" id="1.10.10.10">
    <property type="entry name" value="Winged helix-like DNA-binding domain superfamily/Winged helix DNA-binding domain"/>
    <property type="match status" value="1"/>
</dbReference>
<protein>
    <submittedName>
        <fullName evidence="7">HTH-type transcriptional regulatory protein gabR</fullName>
    </submittedName>
</protein>
<reference evidence="7 8" key="1">
    <citation type="submission" date="2018-06" db="EMBL/GenBank/DDBJ databases">
        <authorList>
            <consortium name="Pathogen Informatics"/>
            <person name="Doyle S."/>
        </authorList>
    </citation>
    <scope>NUCLEOTIDE SEQUENCE [LARGE SCALE GENOMIC DNA]</scope>
    <source>
        <strain evidence="7 8">NCTC11544</strain>
    </source>
</reference>
<dbReference type="CDD" id="cd00609">
    <property type="entry name" value="AAT_like"/>
    <property type="match status" value="1"/>
</dbReference>
<dbReference type="InterPro" id="IPR051446">
    <property type="entry name" value="HTH_trans_reg/aminotransferase"/>
</dbReference>
<evidence type="ECO:0000256" key="3">
    <source>
        <dbReference type="ARBA" id="ARBA00023015"/>
    </source>
</evidence>
<comment type="similarity">
    <text evidence="1">In the C-terminal section; belongs to the class-I pyridoxal-phosphate-dependent aminotransferase family.</text>
</comment>
<dbReference type="GO" id="GO:0003677">
    <property type="term" value="F:DNA binding"/>
    <property type="evidence" value="ECO:0007669"/>
    <property type="project" value="UniProtKB-KW"/>
</dbReference>
<dbReference type="InterPro" id="IPR015421">
    <property type="entry name" value="PyrdxlP-dep_Trfase_major"/>
</dbReference>
<dbReference type="SMART" id="SM00345">
    <property type="entry name" value="HTH_GNTR"/>
    <property type="match status" value="1"/>
</dbReference>
<dbReference type="InterPro" id="IPR036390">
    <property type="entry name" value="WH_DNA-bd_sf"/>
</dbReference>
<dbReference type="InterPro" id="IPR004839">
    <property type="entry name" value="Aminotransferase_I/II_large"/>
</dbReference>
<proteinExistence type="inferred from homology"/>
<dbReference type="RefSeq" id="WP_115184847.1">
    <property type="nucleotide sequence ID" value="NZ_CAMKUF010000001.1"/>
</dbReference>
<dbReference type="Gene3D" id="3.40.640.10">
    <property type="entry name" value="Type I PLP-dependent aspartate aminotransferase-like (Major domain)"/>
    <property type="match status" value="1"/>
</dbReference>
<sequence length="505" mass="56165">MKHSGDSQQDVSPDAIQASFIQHLRQGMTRKAALHLTIKQQVTAGELSYLAKLPPSRVLAARLAVSRDTVEQTYAQLEAEGYIARAVGRGSFVSYQQDTLIGRELLATDSTDQALLVERELSAHGRSLLIAAHAPHTRRSGSLTPSLPDLRLFPIDSWLQLERQAVRQGAEYLLGYADPQGLVELREEIIEYLRRERGVKAGTEQVIVVTSSQQALSLCTQVLFNPGDRVFVEEPGYQGAKKLVQSAGLIAQPIGVDPCGMDIDALINTEEGGRGVYITPSHHYPLGHSLSIERRLKLLAWAQREKAWILEDDYDSEFNYNGLTTAALQGLDQYQRTLYIGTFSKSLFPGLRIGFLIVPPQLIKPMVAAKQFQDGYTSALPQMTLFKFINEDFYAEHLRSMRKIYQARLEILHAAVHQYLAAWTQPRLPQGGLQLVCPLKDAATERRLIQAAAAQDMRVYGLIDFYTHSPSDGALVFGFAAYTPDEIVKFIKKLSCIFDSLPVPG</sequence>
<dbReference type="Pfam" id="PF00155">
    <property type="entry name" value="Aminotran_1_2"/>
    <property type="match status" value="1"/>
</dbReference>